<keyword evidence="10" id="KW-1185">Reference proteome</keyword>
<evidence type="ECO:0000256" key="3">
    <source>
        <dbReference type="ARBA" id="ARBA00022691"/>
    </source>
</evidence>
<proteinExistence type="inferred from homology"/>
<keyword evidence="3 5" id="KW-0949">S-adenosyl-L-methionine</keyword>
<dbReference type="REBASE" id="382972">
    <property type="entry name" value="M.Jar9157ORF1045P"/>
</dbReference>
<evidence type="ECO:0000313" key="9">
    <source>
        <dbReference type="EMBL" id="QII81193.1"/>
    </source>
</evidence>
<keyword evidence="1 5" id="KW-0489">Methyltransferase</keyword>
<dbReference type="Pfam" id="PF00145">
    <property type="entry name" value="DNA_methylase"/>
    <property type="match status" value="1"/>
</dbReference>
<sequence>MHGGAREGAGRNRLPKTQKRKPRSIYFSESDVEKIESININGCTSFSQKCIELINYAIENININEFSDVHDSLVCEEAERYTSVKQIEGSDKKMKFIDLFSGIGGIRKAFEDENYQCVFSSEWDQFAVKTYEANYNETPFGDITKVDENDVPNHDVLLAGFPCQPFSNIGKREGFGHETQGTLFFDVLRILEAKQPKMFLLENVKGLLNNDKGRTFQIIIKSLQELGYSVFYDVLDAQNFGVPQRRERVIIVGFHPELEVDEFELPQGDDSLKVSVKDILENDPDGYTISKHLQENYLFKKDDGKPQIVNQKSDIQVNTLVASYHKIQRLTGTFVEGGETGLRLLSELECKRLMGFPDDFIIPVSRTQMYRQLGNSVAVPMVKAVADEMKKVINQAGDYKPIQLEKQLSLTL</sequence>
<feature type="region of interest" description="Disordered" evidence="8">
    <location>
        <begin position="1"/>
        <end position="22"/>
    </location>
</feature>
<dbReference type="EMBL" id="CP049740">
    <property type="protein sequence ID" value="QII81193.1"/>
    <property type="molecule type" value="Genomic_DNA"/>
</dbReference>
<evidence type="ECO:0000256" key="2">
    <source>
        <dbReference type="ARBA" id="ARBA00022679"/>
    </source>
</evidence>
<dbReference type="PROSITE" id="PS00095">
    <property type="entry name" value="C5_MTASE_2"/>
    <property type="match status" value="1"/>
</dbReference>
<evidence type="ECO:0000256" key="6">
    <source>
        <dbReference type="RuleBase" id="RU000416"/>
    </source>
</evidence>
<name>A0A6G7K7F6_9LACT</name>
<dbReference type="KEGG" id="jar:G7057_01045"/>
<evidence type="ECO:0000256" key="7">
    <source>
        <dbReference type="RuleBase" id="RU000417"/>
    </source>
</evidence>
<dbReference type="PANTHER" id="PTHR46098:SF1">
    <property type="entry name" value="TRNA (CYTOSINE(38)-C(5))-METHYLTRANSFERASE"/>
    <property type="match status" value="1"/>
</dbReference>
<dbReference type="Proteomes" id="UP000501451">
    <property type="component" value="Chromosome"/>
</dbReference>
<evidence type="ECO:0000256" key="8">
    <source>
        <dbReference type="SAM" id="MobiDB-lite"/>
    </source>
</evidence>
<dbReference type="PRINTS" id="PR00105">
    <property type="entry name" value="C5METTRFRASE"/>
</dbReference>
<dbReference type="AlphaFoldDB" id="A0A6G7K7F6"/>
<evidence type="ECO:0000256" key="1">
    <source>
        <dbReference type="ARBA" id="ARBA00022603"/>
    </source>
</evidence>
<dbReference type="InterPro" id="IPR031303">
    <property type="entry name" value="C5_meth_CS"/>
</dbReference>
<dbReference type="InterPro" id="IPR050750">
    <property type="entry name" value="C5-MTase"/>
</dbReference>
<dbReference type="SUPFAM" id="SSF53335">
    <property type="entry name" value="S-adenosyl-L-methionine-dependent methyltransferases"/>
    <property type="match status" value="1"/>
</dbReference>
<dbReference type="GO" id="GO:0032259">
    <property type="term" value="P:methylation"/>
    <property type="evidence" value="ECO:0007669"/>
    <property type="project" value="UniProtKB-KW"/>
</dbReference>
<dbReference type="PROSITE" id="PS00094">
    <property type="entry name" value="C5_MTASE_1"/>
    <property type="match status" value="1"/>
</dbReference>
<evidence type="ECO:0000313" key="10">
    <source>
        <dbReference type="Proteomes" id="UP000501451"/>
    </source>
</evidence>
<gene>
    <name evidence="9" type="ORF">G7057_01045</name>
</gene>
<dbReference type="PANTHER" id="PTHR46098">
    <property type="entry name" value="TRNA (CYTOSINE(38)-C(5))-METHYLTRANSFERASE"/>
    <property type="match status" value="1"/>
</dbReference>
<dbReference type="PROSITE" id="PS51679">
    <property type="entry name" value="SAM_MT_C5"/>
    <property type="match status" value="1"/>
</dbReference>
<dbReference type="CDD" id="cd00315">
    <property type="entry name" value="Cyt_C5_DNA_methylase"/>
    <property type="match status" value="1"/>
</dbReference>
<dbReference type="InterPro" id="IPR029063">
    <property type="entry name" value="SAM-dependent_MTases_sf"/>
</dbReference>
<organism evidence="9 10">
    <name type="scientific">Jeotgalibaca arthritidis</name>
    <dbReference type="NCBI Taxonomy" id="1868794"/>
    <lineage>
        <taxon>Bacteria</taxon>
        <taxon>Bacillati</taxon>
        <taxon>Bacillota</taxon>
        <taxon>Bacilli</taxon>
        <taxon>Lactobacillales</taxon>
        <taxon>Carnobacteriaceae</taxon>
        <taxon>Jeotgalibaca</taxon>
    </lineage>
</organism>
<dbReference type="Gene3D" id="3.90.120.10">
    <property type="entry name" value="DNA Methylase, subunit A, domain 2"/>
    <property type="match status" value="1"/>
</dbReference>
<protein>
    <recommendedName>
        <fullName evidence="7">Cytosine-specific methyltransferase</fullName>
        <ecNumber evidence="7">2.1.1.37</ecNumber>
    </recommendedName>
</protein>
<feature type="compositionally biased region" description="Basic residues" evidence="8">
    <location>
        <begin position="13"/>
        <end position="22"/>
    </location>
</feature>
<dbReference type="NCBIfam" id="TIGR00675">
    <property type="entry name" value="dcm"/>
    <property type="match status" value="1"/>
</dbReference>
<feature type="compositionally biased region" description="Basic and acidic residues" evidence="8">
    <location>
        <begin position="1"/>
        <end position="10"/>
    </location>
</feature>
<dbReference type="GO" id="GO:0003886">
    <property type="term" value="F:DNA (cytosine-5-)-methyltransferase activity"/>
    <property type="evidence" value="ECO:0007669"/>
    <property type="project" value="UniProtKB-EC"/>
</dbReference>
<dbReference type="EC" id="2.1.1.37" evidence="7"/>
<keyword evidence="4" id="KW-0680">Restriction system</keyword>
<evidence type="ECO:0000256" key="5">
    <source>
        <dbReference type="PROSITE-ProRule" id="PRU01016"/>
    </source>
</evidence>
<dbReference type="InterPro" id="IPR018117">
    <property type="entry name" value="C5_DNA_meth_AS"/>
</dbReference>
<evidence type="ECO:0000256" key="4">
    <source>
        <dbReference type="ARBA" id="ARBA00022747"/>
    </source>
</evidence>
<dbReference type="GO" id="GO:0009307">
    <property type="term" value="P:DNA restriction-modification system"/>
    <property type="evidence" value="ECO:0007669"/>
    <property type="project" value="UniProtKB-KW"/>
</dbReference>
<comment type="catalytic activity">
    <reaction evidence="7">
        <text>a 2'-deoxycytidine in DNA + S-adenosyl-L-methionine = a 5-methyl-2'-deoxycytidine in DNA + S-adenosyl-L-homocysteine + H(+)</text>
        <dbReference type="Rhea" id="RHEA:13681"/>
        <dbReference type="Rhea" id="RHEA-COMP:11369"/>
        <dbReference type="Rhea" id="RHEA-COMP:11370"/>
        <dbReference type="ChEBI" id="CHEBI:15378"/>
        <dbReference type="ChEBI" id="CHEBI:57856"/>
        <dbReference type="ChEBI" id="CHEBI:59789"/>
        <dbReference type="ChEBI" id="CHEBI:85452"/>
        <dbReference type="ChEBI" id="CHEBI:85454"/>
        <dbReference type="EC" id="2.1.1.37"/>
    </reaction>
</comment>
<accession>A0A6G7K7F6</accession>
<keyword evidence="2 5" id="KW-0808">Transferase</keyword>
<reference evidence="9 10" key="1">
    <citation type="journal article" date="2017" name="Int. J. Syst. Evol. Microbiol.">
        <title>Jeotgalibaca porci sp. nov. and Jeotgalibaca arthritidis sp. nov., isolated from pigs, and emended description of the genus Jeotgalibaca.</title>
        <authorList>
            <person name="Zamora L."/>
            <person name="Perez-Sancho M."/>
            <person name="Dominguez L."/>
            <person name="Fernandez-Garayzabal J.F."/>
            <person name="Vela A.I."/>
        </authorList>
    </citation>
    <scope>NUCLEOTIDE SEQUENCE [LARGE SCALE GENOMIC DNA]</scope>
    <source>
        <strain evidence="9 10">CECT 9157</strain>
    </source>
</reference>
<dbReference type="InterPro" id="IPR001525">
    <property type="entry name" value="C5_MeTfrase"/>
</dbReference>
<dbReference type="Gene3D" id="3.40.50.150">
    <property type="entry name" value="Vaccinia Virus protein VP39"/>
    <property type="match status" value="1"/>
</dbReference>
<feature type="active site" evidence="5">
    <location>
        <position position="163"/>
    </location>
</feature>
<dbReference type="RefSeq" id="WP_166160633.1">
    <property type="nucleotide sequence ID" value="NZ_CP049740.1"/>
</dbReference>
<comment type="similarity">
    <text evidence="5 6">Belongs to the class I-like SAM-binding methyltransferase superfamily. C5-methyltransferase family.</text>
</comment>